<evidence type="ECO:0000313" key="2">
    <source>
        <dbReference type="EMBL" id="RZT41672.1"/>
    </source>
</evidence>
<evidence type="ECO:0000313" key="3">
    <source>
        <dbReference type="Proteomes" id="UP000291078"/>
    </source>
</evidence>
<gene>
    <name evidence="2" type="ORF">EV147_0672</name>
</gene>
<dbReference type="RefSeq" id="WP_268907404.1">
    <property type="nucleotide sequence ID" value="NZ_SGXM01000001.1"/>
</dbReference>
<dbReference type="EMBL" id="SGXM01000001">
    <property type="protein sequence ID" value="RZT41672.1"/>
    <property type="molecule type" value="Genomic_DNA"/>
</dbReference>
<sequence>MSKENSGIAFPTLIAFAVAGMAFTASLVLAYYATHPNRIER</sequence>
<feature type="transmembrane region" description="Helical" evidence="1">
    <location>
        <begin position="12"/>
        <end position="33"/>
    </location>
</feature>
<keyword evidence="3" id="KW-1185">Reference proteome</keyword>
<accession>A0A4Q7S8C9</accession>
<protein>
    <submittedName>
        <fullName evidence="2">Uncharacterized protein</fullName>
    </submittedName>
</protein>
<name>A0A4Q7S8C9_9BURK</name>
<dbReference type="AlphaFoldDB" id="A0A4Q7S8C9"/>
<keyword evidence="1" id="KW-0472">Membrane</keyword>
<comment type="caution">
    <text evidence="2">The sequence shown here is derived from an EMBL/GenBank/DDBJ whole genome shotgun (WGS) entry which is preliminary data.</text>
</comment>
<evidence type="ECO:0000256" key="1">
    <source>
        <dbReference type="SAM" id="Phobius"/>
    </source>
</evidence>
<keyword evidence="1" id="KW-1133">Transmembrane helix</keyword>
<proteinExistence type="predicted"/>
<reference evidence="2 3" key="1">
    <citation type="journal article" date="2015" name="Stand. Genomic Sci.">
        <title>Genomic Encyclopedia of Bacterial and Archaeal Type Strains, Phase III: the genomes of soil and plant-associated and newly described type strains.</title>
        <authorList>
            <person name="Whitman W.B."/>
            <person name="Woyke T."/>
            <person name="Klenk H.P."/>
            <person name="Zhou Y."/>
            <person name="Lilburn T.G."/>
            <person name="Beck B.J."/>
            <person name="De Vos P."/>
            <person name="Vandamme P."/>
            <person name="Eisen J.A."/>
            <person name="Garrity G."/>
            <person name="Hugenholtz P."/>
            <person name="Kyrpides N.C."/>
        </authorList>
    </citation>
    <scope>NUCLEOTIDE SEQUENCE [LARGE SCALE GENOMIC DNA]</scope>
    <source>
        <strain evidence="2 3">ASC-9842</strain>
    </source>
</reference>
<dbReference type="Proteomes" id="UP000291078">
    <property type="component" value="Unassembled WGS sequence"/>
</dbReference>
<organism evidence="2 3">
    <name type="scientific">Cupriavidus agavae</name>
    <dbReference type="NCBI Taxonomy" id="1001822"/>
    <lineage>
        <taxon>Bacteria</taxon>
        <taxon>Pseudomonadati</taxon>
        <taxon>Pseudomonadota</taxon>
        <taxon>Betaproteobacteria</taxon>
        <taxon>Burkholderiales</taxon>
        <taxon>Burkholderiaceae</taxon>
        <taxon>Cupriavidus</taxon>
    </lineage>
</organism>
<keyword evidence="1" id="KW-0812">Transmembrane</keyword>